<organism evidence="7 8">
    <name type="scientific">Comamonas testosteroni</name>
    <name type="common">Pseudomonas testosteroni</name>
    <dbReference type="NCBI Taxonomy" id="285"/>
    <lineage>
        <taxon>Bacteria</taxon>
        <taxon>Pseudomonadati</taxon>
        <taxon>Pseudomonadota</taxon>
        <taxon>Betaproteobacteria</taxon>
        <taxon>Burkholderiales</taxon>
        <taxon>Comamonadaceae</taxon>
        <taxon>Comamonas</taxon>
    </lineage>
</organism>
<comment type="caution">
    <text evidence="7">The sequence shown here is derived from an EMBL/GenBank/DDBJ whole genome shotgun (WGS) entry which is preliminary data.</text>
</comment>
<dbReference type="Proteomes" id="UP000255070">
    <property type="component" value="Unassembled WGS sequence"/>
</dbReference>
<gene>
    <name evidence="7" type="primary">tipA</name>
    <name evidence="7" type="ORF">NCTC10698_02822</name>
</gene>
<feature type="domain" description="HTH merR-type" evidence="6">
    <location>
        <begin position="5"/>
        <end position="74"/>
    </location>
</feature>
<evidence type="ECO:0000313" key="8">
    <source>
        <dbReference type="Proteomes" id="UP000255070"/>
    </source>
</evidence>
<keyword evidence="8" id="KW-1185">Reference proteome</keyword>
<dbReference type="RefSeq" id="WP_003075050.1">
    <property type="nucleotide sequence ID" value="NZ_BBJZ01000021.1"/>
</dbReference>
<dbReference type="SMART" id="SM00422">
    <property type="entry name" value="HTH_MERR"/>
    <property type="match status" value="1"/>
</dbReference>
<accession>A0A8B4S628</accession>
<evidence type="ECO:0000313" key="7">
    <source>
        <dbReference type="EMBL" id="SUY77913.1"/>
    </source>
</evidence>
<dbReference type="PANTHER" id="PTHR30204">
    <property type="entry name" value="REDOX-CYCLING DRUG-SENSING TRANSCRIPTIONAL ACTIVATOR SOXR"/>
    <property type="match status" value="1"/>
</dbReference>
<name>A0A8B4S628_COMTE</name>
<protein>
    <submittedName>
        <fullName evidence="7">HTH-type transcriptional activator tipA</fullName>
    </submittedName>
</protein>
<dbReference type="GO" id="GO:0003700">
    <property type="term" value="F:DNA-binding transcription factor activity"/>
    <property type="evidence" value="ECO:0007669"/>
    <property type="project" value="InterPro"/>
</dbReference>
<keyword evidence="5" id="KW-0175">Coiled coil</keyword>
<dbReference type="CDD" id="cd01106">
    <property type="entry name" value="HTH_TipAL-Mta"/>
    <property type="match status" value="1"/>
</dbReference>
<dbReference type="Pfam" id="PF13411">
    <property type="entry name" value="MerR_1"/>
    <property type="match status" value="1"/>
</dbReference>
<evidence type="ECO:0000256" key="4">
    <source>
        <dbReference type="ARBA" id="ARBA00023163"/>
    </source>
</evidence>
<feature type="coiled-coil region" evidence="5">
    <location>
        <begin position="80"/>
        <end position="110"/>
    </location>
</feature>
<evidence type="ECO:0000256" key="3">
    <source>
        <dbReference type="ARBA" id="ARBA00023125"/>
    </source>
</evidence>
<evidence type="ECO:0000256" key="5">
    <source>
        <dbReference type="SAM" id="Coils"/>
    </source>
</evidence>
<keyword evidence="2" id="KW-0805">Transcription regulation</keyword>
<evidence type="ECO:0000256" key="2">
    <source>
        <dbReference type="ARBA" id="ARBA00023015"/>
    </source>
</evidence>
<dbReference type="GO" id="GO:0003677">
    <property type="term" value="F:DNA binding"/>
    <property type="evidence" value="ECO:0007669"/>
    <property type="project" value="UniProtKB-KW"/>
</dbReference>
<dbReference type="GeneID" id="63999068"/>
<keyword evidence="1" id="KW-0678">Repressor</keyword>
<keyword evidence="4" id="KW-0804">Transcription</keyword>
<evidence type="ECO:0000256" key="1">
    <source>
        <dbReference type="ARBA" id="ARBA00022491"/>
    </source>
</evidence>
<dbReference type="InterPro" id="IPR009061">
    <property type="entry name" value="DNA-bd_dom_put_sf"/>
</dbReference>
<dbReference type="SUPFAM" id="SSF46955">
    <property type="entry name" value="Putative DNA-binding domain"/>
    <property type="match status" value="1"/>
</dbReference>
<dbReference type="InterPro" id="IPR047057">
    <property type="entry name" value="MerR_fam"/>
</dbReference>
<evidence type="ECO:0000259" key="6">
    <source>
        <dbReference type="PROSITE" id="PS50937"/>
    </source>
</evidence>
<dbReference type="Gene3D" id="1.10.1660.10">
    <property type="match status" value="1"/>
</dbReference>
<dbReference type="PRINTS" id="PR00040">
    <property type="entry name" value="HTHMERR"/>
</dbReference>
<keyword evidence="3" id="KW-0238">DNA-binding</keyword>
<dbReference type="AlphaFoldDB" id="A0A8B4S628"/>
<dbReference type="PROSITE" id="PS00552">
    <property type="entry name" value="HTH_MERR_1"/>
    <property type="match status" value="1"/>
</dbReference>
<dbReference type="InterPro" id="IPR000551">
    <property type="entry name" value="MerR-type_HTH_dom"/>
</dbReference>
<reference evidence="7 8" key="1">
    <citation type="submission" date="2018-06" db="EMBL/GenBank/DDBJ databases">
        <authorList>
            <consortium name="Pathogen Informatics"/>
            <person name="Doyle S."/>
        </authorList>
    </citation>
    <scope>NUCLEOTIDE SEQUENCE [LARGE SCALE GENOMIC DNA]</scope>
    <source>
        <strain evidence="7 8">NCTC10698</strain>
    </source>
</reference>
<dbReference type="EMBL" id="UFXL01000001">
    <property type="protein sequence ID" value="SUY77913.1"/>
    <property type="molecule type" value="Genomic_DNA"/>
</dbReference>
<dbReference type="PANTHER" id="PTHR30204:SF69">
    <property type="entry name" value="MERR-FAMILY TRANSCRIPTIONAL REGULATOR"/>
    <property type="match status" value="1"/>
</dbReference>
<proteinExistence type="predicted"/>
<dbReference type="PROSITE" id="PS50937">
    <property type="entry name" value="HTH_MERR_2"/>
    <property type="match status" value="1"/>
</dbReference>
<sequence>MTGTYLTTGEVAQRAGVSVRTLHHYDSIGLLRPDARSEAGYRLYGAQDIARLHAVQSLKSLGLSLEVIAAALAGQGIEPKDLLQRQVQEAQRMLTEARALKDKLQFLEDAVSGQQGSFDDLLAGIRLLDTYRLYLPAAGIRQMLGRWRRARPRWQPVADALLRCRAEGLEVGTAQVQLLAQRWMNVAMTVFRGRLGLIQNWARMHEHEPHTARHAGLEPELLTYLEQAIGLRMAALQRHLTTAELQELDGSTGPDWEVFAASGEKLLARGVAAQTAVARQLRVRYRELSLRTAGNNPLLAAKLAQAYATEPVLALGHFVSPKLRDYLNTIEA</sequence>